<reference evidence="2" key="1">
    <citation type="submission" date="2022-03" db="EMBL/GenBank/DDBJ databases">
        <title>Genomic analyses of argali, domestic sheep and their hybrids provide insights into chromosomal evolution, heterosis and genetic basis of agronomic traits.</title>
        <authorList>
            <person name="Li M."/>
        </authorList>
    </citation>
    <scope>NUCLEOTIDE SEQUENCE</scope>
    <source>
        <strain evidence="2">CAU-MHL-2022a</strain>
        <tissue evidence="2">Skin</tissue>
    </source>
</reference>
<evidence type="ECO:0000256" key="1">
    <source>
        <dbReference type="SAM" id="MobiDB-lite"/>
    </source>
</evidence>
<proteinExistence type="predicted"/>
<evidence type="ECO:0000313" key="3">
    <source>
        <dbReference type="Proteomes" id="UP001214576"/>
    </source>
</evidence>
<sequence length="156" mass="17165">MEEAAEKMGTEKSLLPSPGSGDHFWVEGESLVPGFSDSLEHGCFSCGFCERVLCAAASAHCSRTQGQRLRAVQGDVHVAVCWKVLLKPRSQMLDMDKKRLFLMLASAPPPVKLRVPPEGGKGLWSSRRVLFFLEVALCRQNVMALRSDALAPRPQK</sequence>
<feature type="region of interest" description="Disordered" evidence="1">
    <location>
        <begin position="1"/>
        <end position="20"/>
    </location>
</feature>
<dbReference type="Proteomes" id="UP001214576">
    <property type="component" value="Unassembled WGS sequence"/>
</dbReference>
<feature type="compositionally biased region" description="Basic and acidic residues" evidence="1">
    <location>
        <begin position="1"/>
        <end position="10"/>
    </location>
</feature>
<gene>
    <name evidence="2" type="ORF">MG293_020432</name>
</gene>
<comment type="caution">
    <text evidence="2">The sequence shown here is derived from an EMBL/GenBank/DDBJ whole genome shotgun (WGS) entry which is preliminary data.</text>
</comment>
<dbReference type="EMBL" id="JAKZEL010000027">
    <property type="protein sequence ID" value="KAI4529754.1"/>
    <property type="molecule type" value="Genomic_DNA"/>
</dbReference>
<dbReference type="AlphaFoldDB" id="A0AAD4TNX9"/>
<organism evidence="2 3">
    <name type="scientific">Ovis ammon polii</name>
    <dbReference type="NCBI Taxonomy" id="230172"/>
    <lineage>
        <taxon>Eukaryota</taxon>
        <taxon>Metazoa</taxon>
        <taxon>Chordata</taxon>
        <taxon>Craniata</taxon>
        <taxon>Vertebrata</taxon>
        <taxon>Euteleostomi</taxon>
        <taxon>Mammalia</taxon>
        <taxon>Eutheria</taxon>
        <taxon>Laurasiatheria</taxon>
        <taxon>Artiodactyla</taxon>
        <taxon>Ruminantia</taxon>
        <taxon>Pecora</taxon>
        <taxon>Bovidae</taxon>
        <taxon>Caprinae</taxon>
        <taxon>Ovis</taxon>
    </lineage>
</organism>
<name>A0AAD4TNX9_OVIAM</name>
<protein>
    <submittedName>
        <fullName evidence="2">Uncharacterized protein</fullName>
    </submittedName>
</protein>
<evidence type="ECO:0000313" key="2">
    <source>
        <dbReference type="EMBL" id="KAI4529754.1"/>
    </source>
</evidence>
<accession>A0AAD4TNX9</accession>
<keyword evidence="3" id="KW-1185">Reference proteome</keyword>